<evidence type="ECO:0000256" key="1">
    <source>
        <dbReference type="ARBA" id="ARBA00044755"/>
    </source>
</evidence>
<accession>A0ABT4BQ11</accession>
<dbReference type="InterPro" id="IPR007607">
    <property type="entry name" value="BacA/B"/>
</dbReference>
<dbReference type="EMBL" id="JAPOHA010000002">
    <property type="protein sequence ID" value="MCY1712981.1"/>
    <property type="molecule type" value="Genomic_DNA"/>
</dbReference>
<evidence type="ECO:0000313" key="3">
    <source>
        <dbReference type="EMBL" id="MCY1712981.1"/>
    </source>
</evidence>
<feature type="region of interest" description="Disordered" evidence="2">
    <location>
        <begin position="59"/>
        <end position="84"/>
    </location>
</feature>
<dbReference type="PANTHER" id="PTHR35024">
    <property type="entry name" value="HYPOTHETICAL CYTOSOLIC PROTEIN"/>
    <property type="match status" value="1"/>
</dbReference>
<comment type="caution">
    <text evidence="3">The sequence shown here is derived from an EMBL/GenBank/DDBJ whole genome shotgun (WGS) entry which is preliminary data.</text>
</comment>
<comment type="similarity">
    <text evidence="1">Belongs to the bactofilin family.</text>
</comment>
<dbReference type="RefSeq" id="WP_268056993.1">
    <property type="nucleotide sequence ID" value="NZ_JAPOHA010000002.1"/>
</dbReference>
<proteinExistence type="inferred from homology"/>
<gene>
    <name evidence="3" type="ORF">OUY18_01755</name>
</gene>
<dbReference type="Pfam" id="PF04519">
    <property type="entry name" value="Bactofilin"/>
    <property type="match status" value="1"/>
</dbReference>
<feature type="compositionally biased region" description="Basic and acidic residues" evidence="2">
    <location>
        <begin position="59"/>
        <end position="68"/>
    </location>
</feature>
<name>A0ABT4BQ11_9FIRM</name>
<reference evidence="3 4" key="1">
    <citation type="submission" date="2022-11" db="EMBL/GenBank/DDBJ databases">
        <authorList>
            <person name="Caiyu Z."/>
        </authorList>
    </citation>
    <scope>NUCLEOTIDE SEQUENCE [LARGE SCALE GENOMIC DNA]</scope>
    <source>
        <strain evidence="3 4">YR-4</strain>
    </source>
</reference>
<evidence type="ECO:0000256" key="2">
    <source>
        <dbReference type="SAM" id="MobiDB-lite"/>
    </source>
</evidence>
<keyword evidence="4" id="KW-1185">Reference proteome</keyword>
<dbReference type="PANTHER" id="PTHR35024:SF4">
    <property type="entry name" value="POLYMER-FORMING CYTOSKELETAL PROTEIN"/>
    <property type="match status" value="1"/>
</dbReference>
<organism evidence="3 4">
    <name type="scientific">Caproiciproducens galactitolivorans</name>
    <dbReference type="NCBI Taxonomy" id="642589"/>
    <lineage>
        <taxon>Bacteria</taxon>
        <taxon>Bacillati</taxon>
        <taxon>Bacillota</taxon>
        <taxon>Clostridia</taxon>
        <taxon>Eubacteriales</taxon>
        <taxon>Acutalibacteraceae</taxon>
        <taxon>Caproiciproducens</taxon>
    </lineage>
</organism>
<sequence>MEAIGKEKNTWFMNILKRIWDGPDYANPGRVSSMQFAGGKMIEFNQNEQVSDFKIEVKADEPEPKPEPEYSAPRLAEPPKPDFQPIKPDFHSQKAFDIPAENDFGSQKQMTIISKGTIITGDLKSEGDIEVYGTLTGSVSTVGNIRISGRQVGDVQGANITLSSCTVRGNITAAEDVKIDSDSVVIGDVKAKNLDVNGKLQGNVHGKSSITCQNNAVIVGDLTAASIVVNNGARLQGKMQVFNGQLGEIKIPEEEKGTHLSE</sequence>
<protein>
    <submittedName>
        <fullName evidence="3">Polymer-forming cytoskeletal protein</fullName>
    </submittedName>
</protein>
<evidence type="ECO:0000313" key="4">
    <source>
        <dbReference type="Proteomes" id="UP001082703"/>
    </source>
</evidence>
<dbReference type="Proteomes" id="UP001082703">
    <property type="component" value="Unassembled WGS sequence"/>
</dbReference>